<gene>
    <name evidence="6" type="primary">CSON006317</name>
</gene>
<dbReference type="GO" id="GO:0016298">
    <property type="term" value="F:lipase activity"/>
    <property type="evidence" value="ECO:0007669"/>
    <property type="project" value="InterPro"/>
</dbReference>
<evidence type="ECO:0000256" key="1">
    <source>
        <dbReference type="ARBA" id="ARBA00004613"/>
    </source>
</evidence>
<sequence>MFISAQKQTTAEKNAFNSSSCLEKPYRCPHPKINFFLYTRRTQELGEQIDVLDSESLYHSHFNPQHPTKIVIHGFGGGRNLSPSPDIRKAYFTLGNFNIFIVDYSNAVKEPCLSQMEWSPRFGAMCVAQLVKYISTHPRGIPPDYMHFIGYSVGAHIAGLVANFIKPEEGKIGRITGLDPTIFYYNTNNKSRDLDPSDAHFVDILHTNAGILGHWSTSGHADFYINGGTSQPGCGSLSIFQTLACDHTKVTPYFIESITSQEGFWAGPCPTLFSYLLGWCEPKDSDYVLMGEHVSWSARGVYYVTTNAKPPFARGFPGKSKRTVRNGEARTYSYEYDGVRRRRSLIN</sequence>
<evidence type="ECO:0000256" key="2">
    <source>
        <dbReference type="ARBA" id="ARBA00010701"/>
    </source>
</evidence>
<name>A0A336LVZ2_CULSO</name>
<dbReference type="Gene3D" id="3.40.50.1820">
    <property type="entry name" value="alpha/beta hydrolase"/>
    <property type="match status" value="1"/>
</dbReference>
<feature type="domain" description="Lipase" evidence="5">
    <location>
        <begin position="23"/>
        <end position="312"/>
    </location>
</feature>
<dbReference type="FunFam" id="3.40.50.1820:FF:000076">
    <property type="entry name" value="phospholipase A1"/>
    <property type="match status" value="1"/>
</dbReference>
<dbReference type="OMA" id="VTPYYIE"/>
<proteinExistence type="inferred from homology"/>
<dbReference type="PANTHER" id="PTHR11610:SF174">
    <property type="entry name" value="MIP30168P"/>
    <property type="match status" value="1"/>
</dbReference>
<accession>A0A336LVZ2</accession>
<dbReference type="PANTHER" id="PTHR11610">
    <property type="entry name" value="LIPASE"/>
    <property type="match status" value="1"/>
</dbReference>
<reference evidence="6" key="1">
    <citation type="submission" date="2018-07" db="EMBL/GenBank/DDBJ databases">
        <authorList>
            <person name="Quirk P.G."/>
            <person name="Krulwich T.A."/>
        </authorList>
    </citation>
    <scope>NUCLEOTIDE SEQUENCE</scope>
</reference>
<comment type="subcellular location">
    <subcellularLocation>
        <location evidence="1">Secreted</location>
    </subcellularLocation>
</comment>
<protein>
    <submittedName>
        <fullName evidence="6">CSON006317 protein</fullName>
    </submittedName>
</protein>
<dbReference type="PRINTS" id="PR00821">
    <property type="entry name" value="TAGLIPASE"/>
</dbReference>
<dbReference type="Pfam" id="PF00151">
    <property type="entry name" value="Lipase"/>
    <property type="match status" value="1"/>
</dbReference>
<evidence type="ECO:0000256" key="3">
    <source>
        <dbReference type="ARBA" id="ARBA00022525"/>
    </source>
</evidence>
<dbReference type="EMBL" id="UFQT01000238">
    <property type="protein sequence ID" value="SSX22222.1"/>
    <property type="molecule type" value="Genomic_DNA"/>
</dbReference>
<dbReference type="InterPro" id="IPR029058">
    <property type="entry name" value="AB_hydrolase_fold"/>
</dbReference>
<evidence type="ECO:0000256" key="4">
    <source>
        <dbReference type="RuleBase" id="RU004262"/>
    </source>
</evidence>
<dbReference type="AlphaFoldDB" id="A0A336LVZ2"/>
<organism evidence="6">
    <name type="scientific">Culicoides sonorensis</name>
    <name type="common">Biting midge</name>
    <dbReference type="NCBI Taxonomy" id="179676"/>
    <lineage>
        <taxon>Eukaryota</taxon>
        <taxon>Metazoa</taxon>
        <taxon>Ecdysozoa</taxon>
        <taxon>Arthropoda</taxon>
        <taxon>Hexapoda</taxon>
        <taxon>Insecta</taxon>
        <taxon>Pterygota</taxon>
        <taxon>Neoptera</taxon>
        <taxon>Endopterygota</taxon>
        <taxon>Diptera</taxon>
        <taxon>Nematocera</taxon>
        <taxon>Chironomoidea</taxon>
        <taxon>Ceratopogonidae</taxon>
        <taxon>Ceratopogoninae</taxon>
        <taxon>Culicoides</taxon>
        <taxon>Monoculicoides</taxon>
    </lineage>
</organism>
<dbReference type="CDD" id="cd00707">
    <property type="entry name" value="Pancreat_lipase_like"/>
    <property type="match status" value="1"/>
</dbReference>
<evidence type="ECO:0000259" key="5">
    <source>
        <dbReference type="Pfam" id="PF00151"/>
    </source>
</evidence>
<comment type="similarity">
    <text evidence="2 4">Belongs to the AB hydrolase superfamily. Lipase family.</text>
</comment>
<dbReference type="InterPro" id="IPR013818">
    <property type="entry name" value="Lipase"/>
</dbReference>
<dbReference type="GO" id="GO:0017171">
    <property type="term" value="F:serine hydrolase activity"/>
    <property type="evidence" value="ECO:0007669"/>
    <property type="project" value="TreeGrafter"/>
</dbReference>
<dbReference type="GO" id="GO:0016042">
    <property type="term" value="P:lipid catabolic process"/>
    <property type="evidence" value="ECO:0007669"/>
    <property type="project" value="TreeGrafter"/>
</dbReference>
<dbReference type="InterPro" id="IPR033906">
    <property type="entry name" value="Lipase_N"/>
</dbReference>
<evidence type="ECO:0000313" key="6">
    <source>
        <dbReference type="EMBL" id="SSX22222.1"/>
    </source>
</evidence>
<dbReference type="VEuPathDB" id="VectorBase:CSON006317"/>
<dbReference type="SUPFAM" id="SSF53474">
    <property type="entry name" value="alpha/beta-Hydrolases"/>
    <property type="match status" value="1"/>
</dbReference>
<keyword evidence="3" id="KW-0964">Secreted</keyword>
<dbReference type="InterPro" id="IPR000734">
    <property type="entry name" value="TAG_lipase"/>
</dbReference>
<dbReference type="GO" id="GO:0005615">
    <property type="term" value="C:extracellular space"/>
    <property type="evidence" value="ECO:0007669"/>
    <property type="project" value="TreeGrafter"/>
</dbReference>